<feature type="domain" description="Histidine kinase" evidence="15">
    <location>
        <begin position="243"/>
        <end position="459"/>
    </location>
</feature>
<dbReference type="InterPro" id="IPR050398">
    <property type="entry name" value="HssS/ArlS-like"/>
</dbReference>
<dbReference type="Pfam" id="PF02518">
    <property type="entry name" value="HATPase_c"/>
    <property type="match status" value="1"/>
</dbReference>
<comment type="subcellular location">
    <subcellularLocation>
        <location evidence="2">Cell membrane</location>
        <topology evidence="2">Multi-pass membrane protein</topology>
    </subcellularLocation>
</comment>
<evidence type="ECO:0000256" key="2">
    <source>
        <dbReference type="ARBA" id="ARBA00004651"/>
    </source>
</evidence>
<comment type="caution">
    <text evidence="17">The sequence shown here is derived from an EMBL/GenBank/DDBJ whole genome shotgun (WGS) entry which is preliminary data.</text>
</comment>
<evidence type="ECO:0000256" key="7">
    <source>
        <dbReference type="ARBA" id="ARBA00022692"/>
    </source>
</evidence>
<dbReference type="Pfam" id="PF00672">
    <property type="entry name" value="HAMP"/>
    <property type="match status" value="1"/>
</dbReference>
<dbReference type="PRINTS" id="PR00344">
    <property type="entry name" value="BCTRLSENSOR"/>
</dbReference>
<feature type="transmembrane region" description="Helical" evidence="14">
    <location>
        <begin position="163"/>
        <end position="185"/>
    </location>
</feature>
<dbReference type="Gene3D" id="6.10.340.10">
    <property type="match status" value="1"/>
</dbReference>
<dbReference type="InterPro" id="IPR005467">
    <property type="entry name" value="His_kinase_dom"/>
</dbReference>
<keyword evidence="4" id="KW-1003">Cell membrane</keyword>
<evidence type="ECO:0000256" key="10">
    <source>
        <dbReference type="ARBA" id="ARBA00022840"/>
    </source>
</evidence>
<evidence type="ECO:0000259" key="16">
    <source>
        <dbReference type="PROSITE" id="PS50885"/>
    </source>
</evidence>
<dbReference type="InterPro" id="IPR003661">
    <property type="entry name" value="HisK_dim/P_dom"/>
</dbReference>
<dbReference type="InterPro" id="IPR003660">
    <property type="entry name" value="HAMP_dom"/>
</dbReference>
<dbReference type="InterPro" id="IPR003594">
    <property type="entry name" value="HATPase_dom"/>
</dbReference>
<dbReference type="CDD" id="cd00075">
    <property type="entry name" value="HATPase"/>
    <property type="match status" value="1"/>
</dbReference>
<evidence type="ECO:0000256" key="6">
    <source>
        <dbReference type="ARBA" id="ARBA00022679"/>
    </source>
</evidence>
<keyword evidence="12" id="KW-0902">Two-component regulatory system</keyword>
<gene>
    <name evidence="17" type="ORF">ACFOGI_00465</name>
</gene>
<evidence type="ECO:0000256" key="12">
    <source>
        <dbReference type="ARBA" id="ARBA00023012"/>
    </source>
</evidence>
<dbReference type="EC" id="2.7.13.3" evidence="3"/>
<dbReference type="InterPro" id="IPR036097">
    <property type="entry name" value="HisK_dim/P_sf"/>
</dbReference>
<evidence type="ECO:0000256" key="3">
    <source>
        <dbReference type="ARBA" id="ARBA00012438"/>
    </source>
</evidence>
<keyword evidence="10 17" id="KW-0067">ATP-binding</keyword>
<keyword evidence="5" id="KW-0597">Phosphoprotein</keyword>
<feature type="transmembrane region" description="Helical" evidence="14">
    <location>
        <begin position="12"/>
        <end position="32"/>
    </location>
</feature>
<dbReference type="PANTHER" id="PTHR45528">
    <property type="entry name" value="SENSOR HISTIDINE KINASE CPXA"/>
    <property type="match status" value="1"/>
</dbReference>
<evidence type="ECO:0000259" key="15">
    <source>
        <dbReference type="PROSITE" id="PS50109"/>
    </source>
</evidence>
<dbReference type="PROSITE" id="PS50109">
    <property type="entry name" value="HIS_KIN"/>
    <property type="match status" value="1"/>
</dbReference>
<keyword evidence="8" id="KW-0547">Nucleotide-binding</keyword>
<dbReference type="SUPFAM" id="SSF158472">
    <property type="entry name" value="HAMP domain-like"/>
    <property type="match status" value="1"/>
</dbReference>
<accession>A0ABV7CQV5</accession>
<dbReference type="Gene3D" id="3.30.565.10">
    <property type="entry name" value="Histidine kinase-like ATPase, C-terminal domain"/>
    <property type="match status" value="1"/>
</dbReference>
<keyword evidence="9" id="KW-0418">Kinase</keyword>
<evidence type="ECO:0000313" key="17">
    <source>
        <dbReference type="EMBL" id="MFC3038724.1"/>
    </source>
</evidence>
<protein>
    <recommendedName>
        <fullName evidence="3">histidine kinase</fullName>
        <ecNumber evidence="3">2.7.13.3</ecNumber>
    </recommendedName>
</protein>
<keyword evidence="11 14" id="KW-1133">Transmembrane helix</keyword>
<keyword evidence="6" id="KW-0808">Transferase</keyword>
<dbReference type="SMART" id="SM00304">
    <property type="entry name" value="HAMP"/>
    <property type="match status" value="1"/>
</dbReference>
<dbReference type="PROSITE" id="PS50885">
    <property type="entry name" value="HAMP"/>
    <property type="match status" value="1"/>
</dbReference>
<evidence type="ECO:0000313" key="18">
    <source>
        <dbReference type="Proteomes" id="UP001595279"/>
    </source>
</evidence>
<name>A0ABV7CQV5_9BACI</name>
<dbReference type="InterPro" id="IPR036890">
    <property type="entry name" value="HATPase_C_sf"/>
</dbReference>
<evidence type="ECO:0000256" key="11">
    <source>
        <dbReference type="ARBA" id="ARBA00022989"/>
    </source>
</evidence>
<organism evidence="17 18">
    <name type="scientific">Virgibacillus xinjiangensis</name>
    <dbReference type="NCBI Taxonomy" id="393090"/>
    <lineage>
        <taxon>Bacteria</taxon>
        <taxon>Bacillati</taxon>
        <taxon>Bacillota</taxon>
        <taxon>Bacilli</taxon>
        <taxon>Bacillales</taxon>
        <taxon>Bacillaceae</taxon>
        <taxon>Virgibacillus</taxon>
    </lineage>
</organism>
<evidence type="ECO:0000256" key="4">
    <source>
        <dbReference type="ARBA" id="ARBA00022475"/>
    </source>
</evidence>
<proteinExistence type="predicted"/>
<dbReference type="CDD" id="cd00082">
    <property type="entry name" value="HisKA"/>
    <property type="match status" value="1"/>
</dbReference>
<evidence type="ECO:0000256" key="5">
    <source>
        <dbReference type="ARBA" id="ARBA00022553"/>
    </source>
</evidence>
<dbReference type="SMART" id="SM00387">
    <property type="entry name" value="HATPase_c"/>
    <property type="match status" value="1"/>
</dbReference>
<dbReference type="SUPFAM" id="SSF47384">
    <property type="entry name" value="Homodimeric domain of signal transducing histidine kinase"/>
    <property type="match status" value="1"/>
</dbReference>
<dbReference type="Gene3D" id="1.10.287.130">
    <property type="match status" value="1"/>
</dbReference>
<feature type="domain" description="HAMP" evidence="16">
    <location>
        <begin position="183"/>
        <end position="235"/>
    </location>
</feature>
<dbReference type="GO" id="GO:0005524">
    <property type="term" value="F:ATP binding"/>
    <property type="evidence" value="ECO:0007669"/>
    <property type="project" value="UniProtKB-KW"/>
</dbReference>
<dbReference type="RefSeq" id="WP_390266750.1">
    <property type="nucleotide sequence ID" value="NZ_JBHRSA010000003.1"/>
</dbReference>
<keyword evidence="18" id="KW-1185">Reference proteome</keyword>
<dbReference type="SUPFAM" id="SSF55874">
    <property type="entry name" value="ATPase domain of HSP90 chaperone/DNA topoisomerase II/histidine kinase"/>
    <property type="match status" value="1"/>
</dbReference>
<comment type="catalytic activity">
    <reaction evidence="1">
        <text>ATP + protein L-histidine = ADP + protein N-phospho-L-histidine.</text>
        <dbReference type="EC" id="2.7.13.3"/>
    </reaction>
</comment>
<keyword evidence="7 14" id="KW-0812">Transmembrane</keyword>
<evidence type="ECO:0000256" key="9">
    <source>
        <dbReference type="ARBA" id="ARBA00022777"/>
    </source>
</evidence>
<evidence type="ECO:0000256" key="8">
    <source>
        <dbReference type="ARBA" id="ARBA00022741"/>
    </source>
</evidence>
<dbReference type="InterPro" id="IPR004358">
    <property type="entry name" value="Sig_transdc_His_kin-like_C"/>
</dbReference>
<dbReference type="EMBL" id="JBHRSA010000003">
    <property type="protein sequence ID" value="MFC3038724.1"/>
    <property type="molecule type" value="Genomic_DNA"/>
</dbReference>
<evidence type="ECO:0000256" key="14">
    <source>
        <dbReference type="SAM" id="Phobius"/>
    </source>
</evidence>
<evidence type="ECO:0000256" key="1">
    <source>
        <dbReference type="ARBA" id="ARBA00000085"/>
    </source>
</evidence>
<keyword evidence="13 14" id="KW-0472">Membrane</keyword>
<reference evidence="18" key="1">
    <citation type="journal article" date="2019" name="Int. J. Syst. Evol. Microbiol.">
        <title>The Global Catalogue of Microorganisms (GCM) 10K type strain sequencing project: providing services to taxonomists for standard genome sequencing and annotation.</title>
        <authorList>
            <consortium name="The Broad Institute Genomics Platform"/>
            <consortium name="The Broad Institute Genome Sequencing Center for Infectious Disease"/>
            <person name="Wu L."/>
            <person name="Ma J."/>
        </authorList>
    </citation>
    <scope>NUCLEOTIDE SEQUENCE [LARGE SCALE GENOMIC DNA]</scope>
    <source>
        <strain evidence="18">KCTC 13128</strain>
    </source>
</reference>
<dbReference type="Pfam" id="PF00512">
    <property type="entry name" value="HisKA"/>
    <property type="match status" value="1"/>
</dbReference>
<dbReference type="SMART" id="SM00388">
    <property type="entry name" value="HisKA"/>
    <property type="match status" value="1"/>
</dbReference>
<sequence>MLNRISFKIGLLFLVFLTILEILLFFILYINLANTRVEEVMENLLARGNTHRDVLEDNFDEQTMEHVGMMEAASDFIVIITDEDGNVVTHSDPLVPEMTAVMEHTEDHHADREGEVVEERWKERNYIATDSPITLNGQHKGHVFMFADTKHVKRVLDQLSDQFIVIGFLTVGITIATIFILSRFITYPLIQMKEATEQLSKGRNKVKLQTGRGDELGELANSISTLSDDLERMKRERREFFSSISHELRTPMTYIKGYADILTRKDLSEKDRESYIHIIREETEQLATLVKNLFDLAKMDQHKFVINKQVVRLDTFLQSIVGLVEPVFAEKDISLSVSCPEEITMRADPERFQQVLLNILDNAGKHADPYSVVYLTASPVERDVRLSITNTGEGIPKEELPYVFNRLYRVEKSRSRAAGGAGLGLSIAKEIVEAHGGSIEMTSQPGKETKVTIYIERGNDLA</sequence>
<dbReference type="Proteomes" id="UP001595279">
    <property type="component" value="Unassembled WGS sequence"/>
</dbReference>
<dbReference type="PANTHER" id="PTHR45528:SF1">
    <property type="entry name" value="SENSOR HISTIDINE KINASE CPXA"/>
    <property type="match status" value="1"/>
</dbReference>
<dbReference type="CDD" id="cd06225">
    <property type="entry name" value="HAMP"/>
    <property type="match status" value="1"/>
</dbReference>
<evidence type="ECO:0000256" key="13">
    <source>
        <dbReference type="ARBA" id="ARBA00023136"/>
    </source>
</evidence>